<gene>
    <name evidence="1" type="ORF">A6302_03632</name>
</gene>
<dbReference type="EMBL" id="MCRJ01000112">
    <property type="protein sequence ID" value="ODN69065.1"/>
    <property type="molecule type" value="Genomic_DNA"/>
</dbReference>
<dbReference type="AlphaFoldDB" id="A0A1E3GYR0"/>
<comment type="caution">
    <text evidence="1">The sequence shown here is derived from an EMBL/GenBank/DDBJ whole genome shotgun (WGS) entry which is preliminary data.</text>
</comment>
<name>A0A1E3GYR0_9HYPH</name>
<accession>A0A1E3GYR0</accession>
<evidence type="ECO:0000313" key="2">
    <source>
        <dbReference type="Proteomes" id="UP000094622"/>
    </source>
</evidence>
<evidence type="ECO:0000313" key="1">
    <source>
        <dbReference type="EMBL" id="ODN69065.1"/>
    </source>
</evidence>
<organism evidence="1 2">
    <name type="scientific">Methylobrevis pamukkalensis</name>
    <dbReference type="NCBI Taxonomy" id="1439726"/>
    <lineage>
        <taxon>Bacteria</taxon>
        <taxon>Pseudomonadati</taxon>
        <taxon>Pseudomonadota</taxon>
        <taxon>Alphaproteobacteria</taxon>
        <taxon>Hyphomicrobiales</taxon>
        <taxon>Pleomorphomonadaceae</taxon>
        <taxon>Methylobrevis</taxon>
    </lineage>
</organism>
<dbReference type="Proteomes" id="UP000094622">
    <property type="component" value="Unassembled WGS sequence"/>
</dbReference>
<dbReference type="Pfam" id="PF11011">
    <property type="entry name" value="DUF2849"/>
    <property type="match status" value="1"/>
</dbReference>
<reference evidence="1 2" key="1">
    <citation type="submission" date="2016-07" db="EMBL/GenBank/DDBJ databases">
        <title>Draft Genome Sequence of Methylobrevis pamukkalensis PK2.</title>
        <authorList>
            <person name="Vasilenko O.V."/>
            <person name="Doronina N.V."/>
            <person name="Shmareva M.N."/>
            <person name="Tarlachkov S.V."/>
            <person name="Mustakhimov I."/>
            <person name="Trotsenko Y.A."/>
        </authorList>
    </citation>
    <scope>NUCLEOTIDE SEQUENCE [LARGE SCALE GENOMIC DNA]</scope>
    <source>
        <strain evidence="1 2">PK2</strain>
    </source>
</reference>
<dbReference type="InterPro" id="IPR021270">
    <property type="entry name" value="DUF2849"/>
</dbReference>
<evidence type="ECO:0008006" key="3">
    <source>
        <dbReference type="Google" id="ProtNLM"/>
    </source>
</evidence>
<proteinExistence type="predicted"/>
<protein>
    <recommendedName>
        <fullName evidence="3">DUF2849 domain-containing protein</fullName>
    </recommendedName>
</protein>
<keyword evidence="2" id="KW-1185">Reference proteome</keyword>
<sequence length="122" mass="13351">MDYLSDSRDNLGKIRQRRATRDIMQQILTGNHLVTGDVVFRTASGDWSVHVDEAGVLEDKAAVEAALAAAAEDVARCVLVGVEAIDVVVAEGRVVPKRLRERIRADGPTVKSDYRPDLRPVT</sequence>